<dbReference type="AlphaFoldDB" id="A0A174DCW2"/>
<protein>
    <submittedName>
        <fullName evidence="2">Putative transposase, YhgA-like</fullName>
    </submittedName>
</protein>
<accession>A0A174DCW2</accession>
<gene>
    <name evidence="2" type="ORF">ERS852491_01606</name>
</gene>
<sequence length="226" mass="26313">MRGMLYDALSYADQVSEIRKNRKKDRTYGSPAEFLSGLNQTDQLFPIITIIFYYGEKEWDGKQELHGLLGIDREDYKLLKKYVPNYKINLIDPRKLDELMCFQTDLQIVFGMLKCRKSKEELLGYVEKNQEYFSSIDEESYNALRVMLGSELGLKEKKVKTGGIDMCKALDDLYQDGVKKGLEQGIEAFIADYREEGFSEEKIRTKLVKRFLITPDQALDYCKMIV</sequence>
<proteinExistence type="predicted"/>
<feature type="domain" description="Transposase (putative) YhgA-like" evidence="1">
    <location>
        <begin position="40"/>
        <end position="137"/>
    </location>
</feature>
<evidence type="ECO:0000259" key="1">
    <source>
        <dbReference type="Pfam" id="PF04754"/>
    </source>
</evidence>
<dbReference type="Proteomes" id="UP000095544">
    <property type="component" value="Unassembled WGS sequence"/>
</dbReference>
<reference evidence="2 3" key="1">
    <citation type="submission" date="2015-09" db="EMBL/GenBank/DDBJ databases">
        <authorList>
            <consortium name="Pathogen Informatics"/>
        </authorList>
    </citation>
    <scope>NUCLEOTIDE SEQUENCE [LARGE SCALE GENOMIC DNA]</scope>
    <source>
        <strain evidence="2 3">2789STDY5834876</strain>
    </source>
</reference>
<evidence type="ECO:0000313" key="2">
    <source>
        <dbReference type="EMBL" id="CUO22179.1"/>
    </source>
</evidence>
<organism evidence="2 3">
    <name type="scientific">Faecalicatena contorta</name>
    <dbReference type="NCBI Taxonomy" id="39482"/>
    <lineage>
        <taxon>Bacteria</taxon>
        <taxon>Bacillati</taxon>
        <taxon>Bacillota</taxon>
        <taxon>Clostridia</taxon>
        <taxon>Lachnospirales</taxon>
        <taxon>Lachnospiraceae</taxon>
        <taxon>Faecalicatena</taxon>
    </lineage>
</organism>
<evidence type="ECO:0000313" key="3">
    <source>
        <dbReference type="Proteomes" id="UP000095544"/>
    </source>
</evidence>
<dbReference type="STRING" id="39482.ERS852491_01606"/>
<dbReference type="EMBL" id="CYZU01000011">
    <property type="protein sequence ID" value="CUO22179.1"/>
    <property type="molecule type" value="Genomic_DNA"/>
</dbReference>
<dbReference type="InterPro" id="IPR006842">
    <property type="entry name" value="Transposase_31"/>
</dbReference>
<dbReference type="Pfam" id="PF04754">
    <property type="entry name" value="Transposase_31"/>
    <property type="match status" value="1"/>
</dbReference>
<name>A0A174DCW2_9FIRM</name>